<dbReference type="CDD" id="cd16377">
    <property type="entry name" value="23S_rRNA_IVP_like"/>
    <property type="match status" value="1"/>
</dbReference>
<proteinExistence type="predicted"/>
<dbReference type="InterPro" id="IPR036583">
    <property type="entry name" value="23S_rRNA_IVS_sf"/>
</dbReference>
<name>A0A1F5GSN4_9BACT</name>
<protein>
    <recommendedName>
        <fullName evidence="3">Four helix bundle protein</fullName>
    </recommendedName>
</protein>
<comment type="caution">
    <text evidence="1">The sequence shown here is derived from an EMBL/GenBank/DDBJ whole genome shotgun (WGS) entry which is preliminary data.</text>
</comment>
<dbReference type="Gene3D" id="1.20.1440.60">
    <property type="entry name" value="23S rRNA-intervening sequence"/>
    <property type="match status" value="1"/>
</dbReference>
<reference evidence="1 2" key="1">
    <citation type="journal article" date="2016" name="Nat. Commun.">
        <title>Thousands of microbial genomes shed light on interconnected biogeochemical processes in an aquifer system.</title>
        <authorList>
            <person name="Anantharaman K."/>
            <person name="Brown C.T."/>
            <person name="Hug L.A."/>
            <person name="Sharon I."/>
            <person name="Castelle C.J."/>
            <person name="Probst A.J."/>
            <person name="Thomas B.C."/>
            <person name="Singh A."/>
            <person name="Wilkins M.J."/>
            <person name="Karaoz U."/>
            <person name="Brodie E.L."/>
            <person name="Williams K.H."/>
            <person name="Hubbard S.S."/>
            <person name="Banfield J.F."/>
        </authorList>
    </citation>
    <scope>NUCLEOTIDE SEQUENCE [LARGE SCALE GENOMIC DNA]</scope>
</reference>
<dbReference type="PANTHER" id="PTHR38471">
    <property type="entry name" value="FOUR HELIX BUNDLE PROTEIN"/>
    <property type="match status" value="1"/>
</dbReference>
<dbReference type="SUPFAM" id="SSF158446">
    <property type="entry name" value="IVS-encoded protein-like"/>
    <property type="match status" value="1"/>
</dbReference>
<evidence type="ECO:0000313" key="2">
    <source>
        <dbReference type="Proteomes" id="UP000176666"/>
    </source>
</evidence>
<sequence>MMGDFRKLEIWQRAHKLTLEVYKLSKKLPKEELYGLTSQVTRAAVSVESNIAEGESRYTDPAKIRFFIDARASVSEVIVQLTIVKDVYTNLKKDTLIMIKEYEILAKQINSLISFRRKNPFQPKSLIAQMPNSPN</sequence>
<dbReference type="Pfam" id="PF05635">
    <property type="entry name" value="23S_rRNA_IVP"/>
    <property type="match status" value="1"/>
</dbReference>
<organism evidence="1 2">
    <name type="scientific">Candidatus Curtissbacteria bacterium RIFCSPHIGHO2_12_FULL_38_9b</name>
    <dbReference type="NCBI Taxonomy" id="1797720"/>
    <lineage>
        <taxon>Bacteria</taxon>
        <taxon>Candidatus Curtissiibacteriota</taxon>
    </lineage>
</organism>
<dbReference type="EMBL" id="MFBJ01000073">
    <property type="protein sequence ID" value="OGD94890.1"/>
    <property type="molecule type" value="Genomic_DNA"/>
</dbReference>
<dbReference type="Proteomes" id="UP000176666">
    <property type="component" value="Unassembled WGS sequence"/>
</dbReference>
<evidence type="ECO:0000313" key="1">
    <source>
        <dbReference type="EMBL" id="OGD94890.1"/>
    </source>
</evidence>
<dbReference type="AlphaFoldDB" id="A0A1F5GSN4"/>
<gene>
    <name evidence="1" type="ORF">A3F02_03665</name>
</gene>
<dbReference type="PANTHER" id="PTHR38471:SF2">
    <property type="entry name" value="FOUR HELIX BUNDLE PROTEIN"/>
    <property type="match status" value="1"/>
</dbReference>
<dbReference type="NCBIfam" id="TIGR02436">
    <property type="entry name" value="four helix bundle protein"/>
    <property type="match status" value="1"/>
</dbReference>
<accession>A0A1F5GSN4</accession>
<dbReference type="InterPro" id="IPR012657">
    <property type="entry name" value="23S_rRNA-intervening_sequence"/>
</dbReference>
<evidence type="ECO:0008006" key="3">
    <source>
        <dbReference type="Google" id="ProtNLM"/>
    </source>
</evidence>